<evidence type="ECO:0000256" key="4">
    <source>
        <dbReference type="ARBA" id="ARBA00023027"/>
    </source>
</evidence>
<dbReference type="PIRSF" id="PIRSF000183">
    <property type="entry name" value="Alanine_dh"/>
    <property type="match status" value="1"/>
</dbReference>
<dbReference type="InterPro" id="IPR007886">
    <property type="entry name" value="AlaDH/PNT_N"/>
</dbReference>
<dbReference type="PANTHER" id="PTHR42795:SF1">
    <property type="entry name" value="ALANINE DEHYDROGENASE"/>
    <property type="match status" value="1"/>
</dbReference>
<dbReference type="FunFam" id="3.40.50.720:FF:000049">
    <property type="entry name" value="Alanine dehydrogenase"/>
    <property type="match status" value="1"/>
</dbReference>
<keyword evidence="4 5" id="KW-0520">NAD</keyword>
<evidence type="ECO:0000259" key="10">
    <source>
        <dbReference type="SMART" id="SM01003"/>
    </source>
</evidence>
<organism evidence="11 12">
    <name type="scientific">Tectimicrobiota bacterium</name>
    <dbReference type="NCBI Taxonomy" id="2528274"/>
    <lineage>
        <taxon>Bacteria</taxon>
        <taxon>Pseudomonadati</taxon>
        <taxon>Nitrospinota/Tectimicrobiota group</taxon>
        <taxon>Candidatus Tectimicrobiota</taxon>
    </lineage>
</organism>
<comment type="similarity">
    <text evidence="1 5">Belongs to the AlaDH/PNT family.</text>
</comment>
<dbReference type="EMBL" id="JACPSX010000135">
    <property type="protein sequence ID" value="MBI3014860.1"/>
    <property type="molecule type" value="Genomic_DNA"/>
</dbReference>
<evidence type="ECO:0000313" key="12">
    <source>
        <dbReference type="Proteomes" id="UP000741360"/>
    </source>
</evidence>
<evidence type="ECO:0000256" key="8">
    <source>
        <dbReference type="PIRSR" id="PIRSR000183-3"/>
    </source>
</evidence>
<dbReference type="Pfam" id="PF05222">
    <property type="entry name" value="AlaDh_PNT_N"/>
    <property type="match status" value="1"/>
</dbReference>
<dbReference type="NCBIfam" id="TIGR00518">
    <property type="entry name" value="alaDH"/>
    <property type="match status" value="1"/>
</dbReference>
<dbReference type="GO" id="GO:0000166">
    <property type="term" value="F:nucleotide binding"/>
    <property type="evidence" value="ECO:0007669"/>
    <property type="project" value="UniProtKB-KW"/>
</dbReference>
<evidence type="ECO:0000259" key="9">
    <source>
        <dbReference type="SMART" id="SM01002"/>
    </source>
</evidence>
<evidence type="ECO:0000256" key="6">
    <source>
        <dbReference type="PIRSR" id="PIRSR000183-1"/>
    </source>
</evidence>
<comment type="caution">
    <text evidence="11">The sequence shown here is derived from an EMBL/GenBank/DDBJ whole genome shotgun (WGS) entry which is preliminary data.</text>
</comment>
<feature type="binding site" evidence="8">
    <location>
        <position position="203"/>
    </location>
    <ligand>
        <name>NAD(+)</name>
        <dbReference type="ChEBI" id="CHEBI:57540"/>
    </ligand>
</feature>
<dbReference type="SUPFAM" id="SSF51735">
    <property type="entry name" value="NAD(P)-binding Rossmann-fold domains"/>
    <property type="match status" value="1"/>
</dbReference>
<keyword evidence="3 5" id="KW-0560">Oxidoreductase</keyword>
<dbReference type="Proteomes" id="UP000741360">
    <property type="component" value="Unassembled WGS sequence"/>
</dbReference>
<feature type="binding site" evidence="8">
    <location>
        <position position="220"/>
    </location>
    <ligand>
        <name>NAD(+)</name>
        <dbReference type="ChEBI" id="CHEBI:57540"/>
    </ligand>
</feature>
<evidence type="ECO:0000256" key="5">
    <source>
        <dbReference type="PIRNR" id="PIRNR000183"/>
    </source>
</evidence>
<feature type="binding site" evidence="8">
    <location>
        <begin position="267"/>
        <end position="270"/>
    </location>
    <ligand>
        <name>NAD(+)</name>
        <dbReference type="ChEBI" id="CHEBI:57540"/>
    </ligand>
</feature>
<name>A0A932M0V3_UNCTE</name>
<feature type="binding site" evidence="7">
    <location>
        <position position="75"/>
    </location>
    <ligand>
        <name>substrate</name>
    </ligand>
</feature>
<dbReference type="SUPFAM" id="SSF52283">
    <property type="entry name" value="Formate/glycerate dehydrogenase catalytic domain-like"/>
    <property type="match status" value="1"/>
</dbReference>
<dbReference type="PANTHER" id="PTHR42795">
    <property type="entry name" value="ALANINE DEHYDROGENASE"/>
    <property type="match status" value="1"/>
</dbReference>
<dbReference type="Gene3D" id="3.40.50.720">
    <property type="entry name" value="NAD(P)-binding Rossmann-like Domain"/>
    <property type="match status" value="2"/>
</dbReference>
<feature type="domain" description="Alanine dehydrogenase/pyridine nucleotide transhydrogenase NAD(H)-binding" evidence="9">
    <location>
        <begin position="149"/>
        <end position="297"/>
    </location>
</feature>
<feature type="binding site" evidence="8">
    <location>
        <position position="198"/>
    </location>
    <ligand>
        <name>NAD(+)</name>
        <dbReference type="ChEBI" id="CHEBI:57540"/>
    </ligand>
</feature>
<feature type="domain" description="Alanine dehydrogenase/pyridine nucleotide transhydrogenase N-terminal" evidence="10">
    <location>
        <begin position="4"/>
        <end position="137"/>
    </location>
</feature>
<dbReference type="InterPro" id="IPR008141">
    <property type="entry name" value="Ala_DH"/>
</dbReference>
<accession>A0A932M0V3</accession>
<dbReference type="SMART" id="SM01003">
    <property type="entry name" value="AlaDh_PNT_N"/>
    <property type="match status" value="1"/>
</dbReference>
<dbReference type="SMART" id="SM01002">
    <property type="entry name" value="AlaDh_PNT_C"/>
    <property type="match status" value="1"/>
</dbReference>
<keyword evidence="8" id="KW-0547">Nucleotide-binding</keyword>
<dbReference type="CDD" id="cd05305">
    <property type="entry name" value="L-AlaDH"/>
    <property type="match status" value="1"/>
</dbReference>
<dbReference type="GO" id="GO:0000286">
    <property type="term" value="F:alanine dehydrogenase activity"/>
    <property type="evidence" value="ECO:0007669"/>
    <property type="project" value="UniProtKB-UniRule"/>
</dbReference>
<sequence length="371" mass="39294">MIIGVPKEIKTDEHRVSCVPAGVQALCEAGHRVLVQAGAGSGCGLTDRDFEQAGARIVQNSADIFGEAEMIIKVKEPQPSEYPLLRPGQILYTYLHLAASKDLTQALKERQIIAIGYETIQLADGSLPLLTPMSEVAGRMAVQVGAYFLQKQEGGRGVLLSGVPGVPPAEVLILGGGTVGGNAARVAVGLGAQVTVIDSNLERLRHLDSLYRGRLITLPSHRHTVSAAIRTADLVIGAVLIPGAKTPKIVQRAHLKTMKEGAVIVDVAVDQGGCVETSRPTTHSKPTFVVDRILHYCVANMPGAVARTSSFALANTTLPYALVIANEGLVKAVRKDPALARGVNLYCGEVTYQAVAADLGYTYRPLTELLS</sequence>
<reference evidence="11" key="1">
    <citation type="submission" date="2020-07" db="EMBL/GenBank/DDBJ databases">
        <title>Huge and variable diversity of episymbiotic CPR bacteria and DPANN archaea in groundwater ecosystems.</title>
        <authorList>
            <person name="He C.Y."/>
            <person name="Keren R."/>
            <person name="Whittaker M."/>
            <person name="Farag I.F."/>
            <person name="Doudna J."/>
            <person name="Cate J.H.D."/>
            <person name="Banfield J.F."/>
        </authorList>
    </citation>
    <scope>NUCLEOTIDE SEQUENCE</scope>
    <source>
        <strain evidence="11">NC_groundwater_717_Ag_S-0.2um_59_8</strain>
    </source>
</reference>
<evidence type="ECO:0000256" key="2">
    <source>
        <dbReference type="ARBA" id="ARBA00012897"/>
    </source>
</evidence>
<dbReference type="InterPro" id="IPR008143">
    <property type="entry name" value="Ala_DH/PNT_CS2"/>
</dbReference>
<feature type="binding site" evidence="7">
    <location>
        <position position="15"/>
    </location>
    <ligand>
        <name>substrate</name>
    </ligand>
</feature>
<feature type="binding site" evidence="8">
    <location>
        <begin position="239"/>
        <end position="240"/>
    </location>
    <ligand>
        <name>NAD(+)</name>
        <dbReference type="ChEBI" id="CHEBI:57540"/>
    </ligand>
</feature>
<evidence type="ECO:0000256" key="3">
    <source>
        <dbReference type="ARBA" id="ARBA00023002"/>
    </source>
</evidence>
<evidence type="ECO:0000256" key="1">
    <source>
        <dbReference type="ARBA" id="ARBA00005689"/>
    </source>
</evidence>
<gene>
    <name evidence="11" type="primary">ald</name>
    <name evidence="11" type="ORF">HYY65_07360</name>
</gene>
<dbReference type="AlphaFoldDB" id="A0A932M0V3"/>
<dbReference type="InterPro" id="IPR036291">
    <property type="entry name" value="NAD(P)-bd_dom_sf"/>
</dbReference>
<feature type="active site" description="Proton donor/acceptor" evidence="6">
    <location>
        <position position="96"/>
    </location>
</feature>
<feature type="binding site" evidence="8">
    <location>
        <begin position="298"/>
        <end position="301"/>
    </location>
    <ligand>
        <name>NAD(+)</name>
        <dbReference type="ChEBI" id="CHEBI:57540"/>
    </ligand>
</feature>
<protein>
    <recommendedName>
        <fullName evidence="2 5">Alanine dehydrogenase</fullName>
        <ecNumber evidence="2 5">1.4.1.1</ecNumber>
    </recommendedName>
</protein>
<comment type="catalytic activity">
    <reaction evidence="5">
        <text>L-alanine + NAD(+) + H2O = pyruvate + NH4(+) + NADH + H(+)</text>
        <dbReference type="Rhea" id="RHEA:18405"/>
        <dbReference type="ChEBI" id="CHEBI:15361"/>
        <dbReference type="ChEBI" id="CHEBI:15377"/>
        <dbReference type="ChEBI" id="CHEBI:15378"/>
        <dbReference type="ChEBI" id="CHEBI:28938"/>
        <dbReference type="ChEBI" id="CHEBI:57540"/>
        <dbReference type="ChEBI" id="CHEBI:57945"/>
        <dbReference type="ChEBI" id="CHEBI:57972"/>
        <dbReference type="EC" id="1.4.1.1"/>
    </reaction>
</comment>
<dbReference type="GO" id="GO:0042853">
    <property type="term" value="P:L-alanine catabolic process"/>
    <property type="evidence" value="ECO:0007669"/>
    <property type="project" value="InterPro"/>
</dbReference>
<dbReference type="Pfam" id="PF01262">
    <property type="entry name" value="AlaDh_PNT_C"/>
    <property type="match status" value="1"/>
</dbReference>
<dbReference type="EC" id="1.4.1.1" evidence="2 5"/>
<proteinExistence type="inferred from homology"/>
<evidence type="ECO:0000313" key="11">
    <source>
        <dbReference type="EMBL" id="MBI3014860.1"/>
    </source>
</evidence>
<feature type="active site" description="Proton donor/acceptor" evidence="6">
    <location>
        <position position="270"/>
    </location>
</feature>
<evidence type="ECO:0000256" key="7">
    <source>
        <dbReference type="PIRSR" id="PIRSR000183-2"/>
    </source>
</evidence>
<feature type="binding site" evidence="8">
    <location>
        <position position="134"/>
    </location>
    <ligand>
        <name>NAD(+)</name>
        <dbReference type="ChEBI" id="CHEBI:57540"/>
    </ligand>
</feature>
<dbReference type="PROSITE" id="PS00837">
    <property type="entry name" value="ALADH_PNT_2"/>
    <property type="match status" value="1"/>
</dbReference>
<dbReference type="InterPro" id="IPR007698">
    <property type="entry name" value="AlaDH/PNT_NAD(H)-bd"/>
</dbReference>
<feature type="binding site" evidence="8">
    <location>
        <position position="279"/>
    </location>
    <ligand>
        <name>NAD(+)</name>
        <dbReference type="ChEBI" id="CHEBI:57540"/>
    </ligand>
</feature>
<dbReference type="GO" id="GO:0005886">
    <property type="term" value="C:plasma membrane"/>
    <property type="evidence" value="ECO:0007669"/>
    <property type="project" value="TreeGrafter"/>
</dbReference>